<keyword evidence="1" id="KW-0808">Transferase</keyword>
<dbReference type="Proteomes" id="UP000593562">
    <property type="component" value="Unassembled WGS sequence"/>
</dbReference>
<keyword evidence="1" id="KW-0675">Receptor</keyword>
<dbReference type="Gene3D" id="1.10.510.10">
    <property type="entry name" value="Transferase(Phosphotransferase) domain 1"/>
    <property type="match status" value="1"/>
</dbReference>
<dbReference type="GO" id="GO:0016301">
    <property type="term" value="F:kinase activity"/>
    <property type="evidence" value="ECO:0007669"/>
    <property type="project" value="UniProtKB-KW"/>
</dbReference>
<comment type="caution">
    <text evidence="1">The sequence shown here is derived from an EMBL/GenBank/DDBJ whole genome shotgun (WGS) entry which is preliminary data.</text>
</comment>
<evidence type="ECO:0000313" key="2">
    <source>
        <dbReference type="Proteomes" id="UP000593562"/>
    </source>
</evidence>
<dbReference type="EMBL" id="JAAARO010000019">
    <property type="protein sequence ID" value="KAF5730493.1"/>
    <property type="molecule type" value="Genomic_DNA"/>
</dbReference>
<keyword evidence="2" id="KW-1185">Reference proteome</keyword>
<accession>A0A7J7C8N1</accession>
<keyword evidence="1" id="KW-0418">Kinase</keyword>
<name>A0A7J7C8N1_TRIWF</name>
<organism evidence="1 2">
    <name type="scientific">Tripterygium wilfordii</name>
    <name type="common">Thunder God vine</name>
    <dbReference type="NCBI Taxonomy" id="458696"/>
    <lineage>
        <taxon>Eukaryota</taxon>
        <taxon>Viridiplantae</taxon>
        <taxon>Streptophyta</taxon>
        <taxon>Embryophyta</taxon>
        <taxon>Tracheophyta</taxon>
        <taxon>Spermatophyta</taxon>
        <taxon>Magnoliopsida</taxon>
        <taxon>eudicotyledons</taxon>
        <taxon>Gunneridae</taxon>
        <taxon>Pentapetalae</taxon>
        <taxon>rosids</taxon>
        <taxon>fabids</taxon>
        <taxon>Celastrales</taxon>
        <taxon>Celastraceae</taxon>
        <taxon>Tripterygium</taxon>
    </lineage>
</organism>
<dbReference type="SUPFAM" id="SSF56112">
    <property type="entry name" value="Protein kinase-like (PK-like)"/>
    <property type="match status" value="1"/>
</dbReference>
<evidence type="ECO:0000313" key="1">
    <source>
        <dbReference type="EMBL" id="KAF5730493.1"/>
    </source>
</evidence>
<sequence length="205" mass="23495">MQWSLKLERRRRGEPSYHNFQTSHTTSHRINGEWRGGLGALEFLANSQGIPKPLIKRLPEWVLITAAKRGTGFAESCIIEKEYGLLGIISTSCDVYAFGIVMMETFMRKNPTDEMFVGEMNLRRWVKESLAVDLAEVADADLLKREDEHFVAKLKCVSSLMELAFACTEESPQGRTNMCDALVMLKKIKKKLLKEIKTRPRMRQQ</sequence>
<dbReference type="InterPro" id="IPR051564">
    <property type="entry name" value="LRR_receptor-like_kinase"/>
</dbReference>
<reference evidence="1 2" key="1">
    <citation type="journal article" date="2020" name="Nat. Commun.">
        <title>Genome of Tripterygium wilfordii and identification of cytochrome P450 involved in triptolide biosynthesis.</title>
        <authorList>
            <person name="Tu L."/>
            <person name="Su P."/>
            <person name="Zhang Z."/>
            <person name="Gao L."/>
            <person name="Wang J."/>
            <person name="Hu T."/>
            <person name="Zhou J."/>
            <person name="Zhang Y."/>
            <person name="Zhao Y."/>
            <person name="Liu Y."/>
            <person name="Song Y."/>
            <person name="Tong Y."/>
            <person name="Lu Y."/>
            <person name="Yang J."/>
            <person name="Xu C."/>
            <person name="Jia M."/>
            <person name="Peters R.J."/>
            <person name="Huang L."/>
            <person name="Gao W."/>
        </authorList>
    </citation>
    <scope>NUCLEOTIDE SEQUENCE [LARGE SCALE GENOMIC DNA]</scope>
    <source>
        <strain evidence="2">cv. XIE 37</strain>
        <tissue evidence="1">Leaf</tissue>
    </source>
</reference>
<protein>
    <submittedName>
        <fullName evidence="1">LRR receptor-like serine/threonine-protein kinase</fullName>
    </submittedName>
</protein>
<gene>
    <name evidence="1" type="ORF">HS088_TW19G00083</name>
</gene>
<dbReference type="InParanoid" id="A0A7J7C8N1"/>
<dbReference type="InterPro" id="IPR011009">
    <property type="entry name" value="Kinase-like_dom_sf"/>
</dbReference>
<dbReference type="GO" id="GO:0016020">
    <property type="term" value="C:membrane"/>
    <property type="evidence" value="ECO:0007669"/>
    <property type="project" value="TreeGrafter"/>
</dbReference>
<dbReference type="AlphaFoldDB" id="A0A7J7C8N1"/>
<dbReference type="PANTHER" id="PTHR48055">
    <property type="entry name" value="LEUCINE-RICH REPEAT RECEPTOR PROTEIN KINASE EMS1"/>
    <property type="match status" value="1"/>
</dbReference>
<dbReference type="PANTHER" id="PTHR48055:SF36">
    <property type="entry name" value="PROTEIN KINASE, PLANT-TYPE, PUTATIVE-RELATED"/>
    <property type="match status" value="1"/>
</dbReference>
<proteinExistence type="predicted"/>